<evidence type="ECO:0000256" key="4">
    <source>
        <dbReference type="ARBA" id="ARBA00022840"/>
    </source>
</evidence>
<dbReference type="InterPro" id="IPR007502">
    <property type="entry name" value="Helicase-assoc_dom"/>
</dbReference>
<proteinExistence type="predicted"/>
<dbReference type="CDD" id="cd17917">
    <property type="entry name" value="DEXHc_RHA-like"/>
    <property type="match status" value="1"/>
</dbReference>
<dbReference type="Proteomes" id="UP001178507">
    <property type="component" value="Unassembled WGS sequence"/>
</dbReference>
<dbReference type="PANTHER" id="PTHR18934">
    <property type="entry name" value="ATP-DEPENDENT RNA HELICASE"/>
    <property type="match status" value="1"/>
</dbReference>
<organism evidence="7 8">
    <name type="scientific">Effrenium voratum</name>
    <dbReference type="NCBI Taxonomy" id="2562239"/>
    <lineage>
        <taxon>Eukaryota</taxon>
        <taxon>Sar</taxon>
        <taxon>Alveolata</taxon>
        <taxon>Dinophyceae</taxon>
        <taxon>Suessiales</taxon>
        <taxon>Symbiodiniaceae</taxon>
        <taxon>Effrenium</taxon>
    </lineage>
</organism>
<dbReference type="Pfam" id="PF00270">
    <property type="entry name" value="DEAD"/>
    <property type="match status" value="1"/>
</dbReference>
<dbReference type="PROSITE" id="PS51194">
    <property type="entry name" value="HELICASE_CTER"/>
    <property type="match status" value="1"/>
</dbReference>
<dbReference type="AlphaFoldDB" id="A0AA36IT85"/>
<dbReference type="SUPFAM" id="SSF52540">
    <property type="entry name" value="P-loop containing nucleoside triphosphate hydrolases"/>
    <property type="match status" value="1"/>
</dbReference>
<keyword evidence="2" id="KW-0378">Hydrolase</keyword>
<evidence type="ECO:0000259" key="6">
    <source>
        <dbReference type="PROSITE" id="PS51194"/>
    </source>
</evidence>
<keyword evidence="1" id="KW-0547">Nucleotide-binding</keyword>
<accession>A0AA36IT85</accession>
<dbReference type="CDD" id="cd18791">
    <property type="entry name" value="SF2_C_RHA"/>
    <property type="match status" value="1"/>
</dbReference>
<reference evidence="7" key="1">
    <citation type="submission" date="2023-08" db="EMBL/GenBank/DDBJ databases">
        <authorList>
            <person name="Chen Y."/>
            <person name="Shah S."/>
            <person name="Dougan E. K."/>
            <person name="Thang M."/>
            <person name="Chan C."/>
        </authorList>
    </citation>
    <scope>NUCLEOTIDE SEQUENCE</scope>
</reference>
<evidence type="ECO:0000256" key="2">
    <source>
        <dbReference type="ARBA" id="ARBA00022801"/>
    </source>
</evidence>
<protein>
    <submittedName>
        <fullName evidence="7">Uncharacterized protein</fullName>
    </submittedName>
</protein>
<dbReference type="Pfam" id="PF00271">
    <property type="entry name" value="Helicase_C"/>
    <property type="match status" value="1"/>
</dbReference>
<evidence type="ECO:0000256" key="3">
    <source>
        <dbReference type="ARBA" id="ARBA00022806"/>
    </source>
</evidence>
<dbReference type="InterPro" id="IPR011545">
    <property type="entry name" value="DEAD/DEAH_box_helicase_dom"/>
</dbReference>
<dbReference type="GO" id="GO:0003723">
    <property type="term" value="F:RNA binding"/>
    <property type="evidence" value="ECO:0007669"/>
    <property type="project" value="TreeGrafter"/>
</dbReference>
<gene>
    <name evidence="7" type="ORF">EVOR1521_LOCUS18007</name>
</gene>
<keyword evidence="8" id="KW-1185">Reference proteome</keyword>
<keyword evidence="4" id="KW-0067">ATP-binding</keyword>
<dbReference type="PANTHER" id="PTHR18934:SF119">
    <property type="entry name" value="ATP-DEPENDENT RNA HELICASE A"/>
    <property type="match status" value="1"/>
</dbReference>
<dbReference type="SMART" id="SM00487">
    <property type="entry name" value="DEXDc"/>
    <property type="match status" value="1"/>
</dbReference>
<dbReference type="GO" id="GO:0005874">
    <property type="term" value="C:microtubule"/>
    <property type="evidence" value="ECO:0007669"/>
    <property type="project" value="InterPro"/>
</dbReference>
<dbReference type="InterPro" id="IPR017975">
    <property type="entry name" value="Tubulin_CS"/>
</dbReference>
<dbReference type="Gene3D" id="1.20.120.1080">
    <property type="match status" value="1"/>
</dbReference>
<keyword evidence="3" id="KW-0347">Helicase</keyword>
<evidence type="ECO:0000313" key="8">
    <source>
        <dbReference type="Proteomes" id="UP001178507"/>
    </source>
</evidence>
<dbReference type="GO" id="GO:0004386">
    <property type="term" value="F:helicase activity"/>
    <property type="evidence" value="ECO:0007669"/>
    <property type="project" value="UniProtKB-KW"/>
</dbReference>
<dbReference type="PROSITE" id="PS51192">
    <property type="entry name" value="HELICASE_ATP_BIND_1"/>
    <property type="match status" value="1"/>
</dbReference>
<dbReference type="SMART" id="SM00847">
    <property type="entry name" value="HA2"/>
    <property type="match status" value="1"/>
</dbReference>
<feature type="domain" description="Helicase ATP-binding" evidence="5">
    <location>
        <begin position="436"/>
        <end position="605"/>
    </location>
</feature>
<feature type="domain" description="Helicase C-terminal" evidence="6">
    <location>
        <begin position="667"/>
        <end position="841"/>
    </location>
</feature>
<dbReference type="InterPro" id="IPR001650">
    <property type="entry name" value="Helicase_C-like"/>
</dbReference>
<dbReference type="GO" id="GO:0016787">
    <property type="term" value="F:hydrolase activity"/>
    <property type="evidence" value="ECO:0007669"/>
    <property type="project" value="UniProtKB-KW"/>
</dbReference>
<dbReference type="PROSITE" id="PS00227">
    <property type="entry name" value="TUBULIN"/>
    <property type="match status" value="1"/>
</dbReference>
<sequence length="1069" mass="118059">MPSALFRAPWRPWPTCGTCGVKAALGLRRRGPRLPATSGPSLGPGAAAAALAANFWRRRRRSAAPLRSCATSAATSATSAVATDNGVIHKWPKKEIRGLVEELKSSEPILKKYLEYAGDPWTTDYAELRPLMEVHFDEISHGSVQELDSWRERGELTAVSYHIQQLKRGRFFALVACDVHECGFVAGAGLAAAREDAKQLAAQQALARLFFPSEPVEEIQRCADRVRHHEQHSGARIPAIQAAETLTALEGKLEEVHVSAFQPCGKAWQAAIACRCFEVQVVGPSADYDRDTAIALAGEIFMSRLRWYMRVPAGDPHEPDMWAQTWDQRRQSLGKPWSGKSSVLQHEVLRLPSLGGGRRQEEALRKLLPSEAAVKSWRRRLEDLQRDRCRRLDAAAKEKKSEAEVVPLHFAISEADPRRPQLRGALPIEQIRQSLGQVLESQQILVISGGTGSGKTTQLPQFLLDDWPASSPKHPRIVVTQPRRIAAISVAERVAWERRQHLGHQVGYAVHGNAVKPLESEGSIEFVTVGTLLRRAVGDMCLQQCDCVIVDEVHERDMLTDDFLLILLREVLQVRPDLRLVLMSATLDVQAFTEYFDQCPVLEVQSESLYPVEEAYLEDQFFANFTFTQALLSLEEQARSAKAKEEGAWDGYDVGEMDKLLDVVDSALCAVVDELQDDSRSSRGSVLCFLPGWSEIRQLEERLQKGDKAKQIWTVPLHSTLPKERQQRVFQKPPKGKVKVILGTNIAESSVTIDDVEVVIDSGLHRELTYDPKRRMSSLDTEVWISQSSAVQRRGRAGRVRAGRVLRLYSRDQLQAFPEQPSPEMQRCDLAQSCLQAVALGRDPRKFLADAIDAPSVNAVEMAMDQLAAIKAIRLDEDPEVCPVLLVVGEVLARLPLEPLLGRAAMLGCILEVPEAGAALLVAAGGRSPFVGSRGELVEAQKAFCSWSDPLAAAKAMAEWEALSAEATEEWAAARRLSASRLSGLVRDKAYLLRDLRRAGLLRGSEGAAAESAEVLETRGELEETLLEVEQDEDSSGDKAPTSDALLATMLCSAYPANIAKLDRRTPST</sequence>
<dbReference type="GO" id="GO:0005524">
    <property type="term" value="F:ATP binding"/>
    <property type="evidence" value="ECO:0007669"/>
    <property type="project" value="UniProtKB-KW"/>
</dbReference>
<name>A0AA36IT85_9DINO</name>
<dbReference type="EMBL" id="CAUJNA010002469">
    <property type="protein sequence ID" value="CAJ1393064.1"/>
    <property type="molecule type" value="Genomic_DNA"/>
</dbReference>
<dbReference type="InterPro" id="IPR014001">
    <property type="entry name" value="Helicase_ATP-bd"/>
</dbReference>
<evidence type="ECO:0000259" key="5">
    <source>
        <dbReference type="PROSITE" id="PS51192"/>
    </source>
</evidence>
<dbReference type="SMART" id="SM00490">
    <property type="entry name" value="HELICc"/>
    <property type="match status" value="1"/>
</dbReference>
<evidence type="ECO:0000313" key="7">
    <source>
        <dbReference type="EMBL" id="CAJ1393064.1"/>
    </source>
</evidence>
<dbReference type="InterPro" id="IPR027417">
    <property type="entry name" value="P-loop_NTPase"/>
</dbReference>
<dbReference type="GO" id="GO:0005525">
    <property type="term" value="F:GTP binding"/>
    <property type="evidence" value="ECO:0007669"/>
    <property type="project" value="InterPro"/>
</dbReference>
<dbReference type="Gene3D" id="3.40.50.300">
    <property type="entry name" value="P-loop containing nucleotide triphosphate hydrolases"/>
    <property type="match status" value="2"/>
</dbReference>
<evidence type="ECO:0000256" key="1">
    <source>
        <dbReference type="ARBA" id="ARBA00022741"/>
    </source>
</evidence>
<dbReference type="GO" id="GO:0007017">
    <property type="term" value="P:microtubule-based process"/>
    <property type="evidence" value="ECO:0007669"/>
    <property type="project" value="InterPro"/>
</dbReference>
<comment type="caution">
    <text evidence="7">The sequence shown here is derived from an EMBL/GenBank/DDBJ whole genome shotgun (WGS) entry which is preliminary data.</text>
</comment>